<keyword evidence="1" id="KW-0812">Transmembrane</keyword>
<accession>A0AAV9N1M9</accession>
<dbReference type="GeneID" id="89974293"/>
<dbReference type="EMBL" id="JAVRRD010000023">
    <property type="protein sequence ID" value="KAK5047932.1"/>
    <property type="molecule type" value="Genomic_DNA"/>
</dbReference>
<evidence type="ECO:0000313" key="3">
    <source>
        <dbReference type="Proteomes" id="UP001358417"/>
    </source>
</evidence>
<dbReference type="AlphaFoldDB" id="A0AAV9N1M9"/>
<feature type="transmembrane region" description="Helical" evidence="1">
    <location>
        <begin position="44"/>
        <end position="66"/>
    </location>
</feature>
<organism evidence="2 3">
    <name type="scientific">Exophiala bonariae</name>
    <dbReference type="NCBI Taxonomy" id="1690606"/>
    <lineage>
        <taxon>Eukaryota</taxon>
        <taxon>Fungi</taxon>
        <taxon>Dikarya</taxon>
        <taxon>Ascomycota</taxon>
        <taxon>Pezizomycotina</taxon>
        <taxon>Eurotiomycetes</taxon>
        <taxon>Chaetothyriomycetidae</taxon>
        <taxon>Chaetothyriales</taxon>
        <taxon>Herpotrichiellaceae</taxon>
        <taxon>Exophiala</taxon>
    </lineage>
</organism>
<keyword evidence="1" id="KW-0472">Membrane</keyword>
<evidence type="ECO:0000313" key="2">
    <source>
        <dbReference type="EMBL" id="KAK5047932.1"/>
    </source>
</evidence>
<dbReference type="Proteomes" id="UP001358417">
    <property type="component" value="Unassembled WGS sequence"/>
</dbReference>
<evidence type="ECO:0000256" key="1">
    <source>
        <dbReference type="SAM" id="Phobius"/>
    </source>
</evidence>
<dbReference type="RefSeq" id="XP_064703438.1">
    <property type="nucleotide sequence ID" value="XM_064849683.1"/>
</dbReference>
<keyword evidence="1" id="KW-1133">Transmembrane helix</keyword>
<proteinExistence type="predicted"/>
<keyword evidence="3" id="KW-1185">Reference proteome</keyword>
<sequence length="220" mass="23760">MFPIFAQNYPPKSFNFLQKDQNLFDREDKYVANIQSNPHQKRKVAMAIMLALVLFFSALSFAIPIAPLSPLSETISINENTTVSLLATALRFNIDPDIKGIACGRQFPVNINVKDAGTASPACTAVRDLLVGADNKGNSDVNLIFTCPGQTVSIGGVGDRDIKITLSTVELPGFSEINTTTPGTMTVISDKNKFAATVSVEVGITKSSNSELIWQFITCP</sequence>
<gene>
    <name evidence="2" type="ORF">LTR84_006120</name>
</gene>
<comment type="caution">
    <text evidence="2">The sequence shown here is derived from an EMBL/GenBank/DDBJ whole genome shotgun (WGS) entry which is preliminary data.</text>
</comment>
<protein>
    <submittedName>
        <fullName evidence="2">Uncharacterized protein</fullName>
    </submittedName>
</protein>
<reference evidence="2 3" key="1">
    <citation type="submission" date="2023-08" db="EMBL/GenBank/DDBJ databases">
        <title>Black Yeasts Isolated from many extreme environments.</title>
        <authorList>
            <person name="Coleine C."/>
            <person name="Stajich J.E."/>
            <person name="Selbmann L."/>
        </authorList>
    </citation>
    <scope>NUCLEOTIDE SEQUENCE [LARGE SCALE GENOMIC DNA]</scope>
    <source>
        <strain evidence="2 3">CCFEE 5792</strain>
    </source>
</reference>
<name>A0AAV9N1M9_9EURO</name>